<organism evidence="2">
    <name type="scientific">Oryza meridionalis</name>
    <dbReference type="NCBI Taxonomy" id="40149"/>
    <lineage>
        <taxon>Eukaryota</taxon>
        <taxon>Viridiplantae</taxon>
        <taxon>Streptophyta</taxon>
        <taxon>Embryophyta</taxon>
        <taxon>Tracheophyta</taxon>
        <taxon>Spermatophyta</taxon>
        <taxon>Magnoliopsida</taxon>
        <taxon>Liliopsida</taxon>
        <taxon>Poales</taxon>
        <taxon>Poaceae</taxon>
        <taxon>BOP clade</taxon>
        <taxon>Oryzoideae</taxon>
        <taxon>Oryzeae</taxon>
        <taxon>Oryzinae</taxon>
        <taxon>Oryza</taxon>
    </lineage>
</organism>
<reference evidence="2" key="2">
    <citation type="submission" date="2018-05" db="EMBL/GenBank/DDBJ databases">
        <title>OmerRS3 (Oryza meridionalis Reference Sequence Version 3).</title>
        <authorList>
            <person name="Zhang J."/>
            <person name="Kudrna D."/>
            <person name="Lee S."/>
            <person name="Talag J."/>
            <person name="Welchert J."/>
            <person name="Wing R.A."/>
        </authorList>
    </citation>
    <scope>NUCLEOTIDE SEQUENCE [LARGE SCALE GENOMIC DNA]</scope>
    <source>
        <strain evidence="2">cv. OR44</strain>
    </source>
</reference>
<protein>
    <submittedName>
        <fullName evidence="2">Uncharacterized protein</fullName>
    </submittedName>
</protein>
<dbReference type="Gramene" id="OMERI08G00830.1">
    <property type="protein sequence ID" value="OMERI08G00830.1"/>
    <property type="gene ID" value="OMERI08G00830"/>
</dbReference>
<accession>A0A0E0EGW6</accession>
<dbReference type="EnsemblPlants" id="OMERI08G00830.1">
    <property type="protein sequence ID" value="OMERI08G00830.1"/>
    <property type="gene ID" value="OMERI08G00830"/>
</dbReference>
<feature type="region of interest" description="Disordered" evidence="1">
    <location>
        <begin position="59"/>
        <end position="85"/>
    </location>
</feature>
<sequence length="118" mass="13112">MATVTVVSGGRTSRLPAPATPMPTEHNICLQHMGEEEAMMHRQELVICQDRRRRRGIIIISSNRPSRRSRRWDPSPESPPSWKRPCGGCWVAAARVRDAPAGAGAGRPRRGDGPPRQR</sequence>
<name>A0A0E0EGW6_9ORYZ</name>
<feature type="region of interest" description="Disordered" evidence="1">
    <location>
        <begin position="1"/>
        <end position="24"/>
    </location>
</feature>
<evidence type="ECO:0000313" key="2">
    <source>
        <dbReference type="EnsemblPlants" id="OMERI08G00830.1"/>
    </source>
</evidence>
<reference evidence="2" key="1">
    <citation type="submission" date="2015-04" db="UniProtKB">
        <authorList>
            <consortium name="EnsemblPlants"/>
        </authorList>
    </citation>
    <scope>IDENTIFICATION</scope>
</reference>
<evidence type="ECO:0000256" key="1">
    <source>
        <dbReference type="SAM" id="MobiDB-lite"/>
    </source>
</evidence>
<feature type="compositionally biased region" description="Basic and acidic residues" evidence="1">
    <location>
        <begin position="109"/>
        <end position="118"/>
    </location>
</feature>
<feature type="region of interest" description="Disordered" evidence="1">
    <location>
        <begin position="97"/>
        <end position="118"/>
    </location>
</feature>
<dbReference type="HOGENOM" id="CLU_2076849_0_0_1"/>
<keyword evidence="3" id="KW-1185">Reference proteome</keyword>
<dbReference type="AlphaFoldDB" id="A0A0E0EGW6"/>
<evidence type="ECO:0000313" key="3">
    <source>
        <dbReference type="Proteomes" id="UP000008021"/>
    </source>
</evidence>
<proteinExistence type="predicted"/>
<dbReference type="Proteomes" id="UP000008021">
    <property type="component" value="Chromosome 8"/>
</dbReference>